<accession>A0ABT0HNN8</accession>
<reference evidence="1 2" key="1">
    <citation type="submission" date="2022-04" db="EMBL/GenBank/DDBJ databases">
        <title>Spirosoma sp. strain RP8 genome sequencing and assembly.</title>
        <authorList>
            <person name="Jung Y."/>
        </authorList>
    </citation>
    <scope>NUCLEOTIDE SEQUENCE [LARGE SCALE GENOMIC DNA]</scope>
    <source>
        <strain evidence="1 2">RP8</strain>
    </source>
</reference>
<sequence length="370" mass="40207">MPLDSAPIESQIDLAFPDNVSREIKPVGIRVFLKTLVRWVRDAINNNQTTWLRTSDGQPGGANSDDVYRVGVTRFKGGIEAYTKNTDAKSLSQVPNDQAGLRVSSQNGGPAYIELHHPGIRIDKIGTDKDGVFKYGTWGSGAAFAFVIDGLTKAFRLSNDVANKKIVLNDSTENDNQFYGFGINPNTLRYQVDSLASKHAFYAGSSPATSNLLMVILGNGQVGIGVAIPGFKLDVQADNPANGILAQFQNTRISGGNGALVQIHQAGIGIWRYGVSAGSDAFIIQGYGGGTFPERLRIDTNGNMGVGTPDPTARLHVKSPNGFDQLRLENRYTPTGPNDPNGQPGNICWDDTWFYHKTTQGWRRIQFSSW</sequence>
<comment type="caution">
    <text evidence="1">The sequence shown here is derived from an EMBL/GenBank/DDBJ whole genome shotgun (WGS) entry which is preliminary data.</text>
</comment>
<evidence type="ECO:0000313" key="1">
    <source>
        <dbReference type="EMBL" id="MCK8493798.1"/>
    </source>
</evidence>
<dbReference type="RefSeq" id="WP_248478423.1">
    <property type="nucleotide sequence ID" value="NZ_JALPRF010000003.1"/>
</dbReference>
<keyword evidence="2" id="KW-1185">Reference proteome</keyword>
<name>A0ABT0HNN8_9BACT</name>
<proteinExistence type="predicted"/>
<protein>
    <submittedName>
        <fullName evidence="1">Uncharacterized protein</fullName>
    </submittedName>
</protein>
<gene>
    <name evidence="1" type="ORF">M0L20_18170</name>
</gene>
<dbReference type="EMBL" id="JALPRF010000003">
    <property type="protein sequence ID" value="MCK8493798.1"/>
    <property type="molecule type" value="Genomic_DNA"/>
</dbReference>
<evidence type="ECO:0000313" key="2">
    <source>
        <dbReference type="Proteomes" id="UP001202180"/>
    </source>
</evidence>
<organism evidence="1 2">
    <name type="scientific">Spirosoma liriopis</name>
    <dbReference type="NCBI Taxonomy" id="2937440"/>
    <lineage>
        <taxon>Bacteria</taxon>
        <taxon>Pseudomonadati</taxon>
        <taxon>Bacteroidota</taxon>
        <taxon>Cytophagia</taxon>
        <taxon>Cytophagales</taxon>
        <taxon>Cytophagaceae</taxon>
        <taxon>Spirosoma</taxon>
    </lineage>
</organism>
<dbReference type="Proteomes" id="UP001202180">
    <property type="component" value="Unassembled WGS sequence"/>
</dbReference>